<dbReference type="Proteomes" id="UP000250235">
    <property type="component" value="Unassembled WGS sequence"/>
</dbReference>
<evidence type="ECO:0000313" key="6">
    <source>
        <dbReference type="Proteomes" id="UP000250235"/>
    </source>
</evidence>
<dbReference type="Gene3D" id="3.90.1410.10">
    <property type="entry name" value="set domain protein methyltransferase, domain 1"/>
    <property type="match status" value="1"/>
</dbReference>
<keyword evidence="1" id="KW-0489">Methyltransferase</keyword>
<dbReference type="GO" id="GO:0032259">
    <property type="term" value="P:methylation"/>
    <property type="evidence" value="ECO:0007669"/>
    <property type="project" value="UniProtKB-KW"/>
</dbReference>
<dbReference type="AlphaFoldDB" id="A0A2Z7BJ39"/>
<dbReference type="PANTHER" id="PTHR13271:SF103">
    <property type="entry name" value="N-METHYLTRANSFERASE DOMAIN AND SET DOMAIN CONTAINING PROTEIN-RELATED"/>
    <property type="match status" value="1"/>
</dbReference>
<proteinExistence type="predicted"/>
<organism evidence="5 6">
    <name type="scientific">Dorcoceras hygrometricum</name>
    <dbReference type="NCBI Taxonomy" id="472368"/>
    <lineage>
        <taxon>Eukaryota</taxon>
        <taxon>Viridiplantae</taxon>
        <taxon>Streptophyta</taxon>
        <taxon>Embryophyta</taxon>
        <taxon>Tracheophyta</taxon>
        <taxon>Spermatophyta</taxon>
        <taxon>Magnoliopsida</taxon>
        <taxon>eudicotyledons</taxon>
        <taxon>Gunneridae</taxon>
        <taxon>Pentapetalae</taxon>
        <taxon>asterids</taxon>
        <taxon>lamiids</taxon>
        <taxon>Lamiales</taxon>
        <taxon>Gesneriaceae</taxon>
        <taxon>Didymocarpoideae</taxon>
        <taxon>Trichosporeae</taxon>
        <taxon>Loxocarpinae</taxon>
        <taxon>Dorcoceras</taxon>
    </lineage>
</organism>
<sequence>MGQEPTINLPSSSSFSAGRVRSSPVTLAAQGFANYAGKKKSDYKRILISRIADECMICQENDDDVVLVLELPQNDPLFMRKKKLLDDKGFALKIHAPLKCSSVPTLDQLNDFSNRLIQQARIINYDEVEIYFNGDSASDYSNPRNELQALNYLLEAIDNSLSGDKHMMKNIMQNLRDEIVDRIHKVGSRFGEELEFVGCSNTDKEKCLLDWSVNNGARTNLDIAYIEGAGRGAIATQDLKVGDIALEIPVSIIISEELVHESNLFHVLNEINGISTETMLLLWCMREKYNKNSRFILFFETLPEKFNTGLSFGVDALVTLDGTLLLEEILQAKEHLRVQYEELFPALSDLHPDVFPPDLYTWEHFLWACELFYSNSMKVFFTDGKLRTCLIPVAGFLNHSVCPHVLRYGRIEASTHTLRFPLSRACHAGEQCFLAYGKFSSSHLLTFYGFLPQEDNPYDVIPLEFDNLKDEDCEDGRIATEVPTHMVRGTWYSKDHGIFQYGLPSPLLDILRRAGNPNWQSSVITKEILETELIVLRDLKCTFQDMMDALGDENVDDRASWDVKLAIEYKNLQRRILSSILTSCGTGFELVECELLKCTS</sequence>
<dbReference type="OrthoDB" id="341421at2759"/>
<gene>
    <name evidence="5" type="ORF">F511_31764</name>
</gene>
<reference evidence="5 6" key="1">
    <citation type="journal article" date="2015" name="Proc. Natl. Acad. Sci. U.S.A.">
        <title>The resurrection genome of Boea hygrometrica: A blueprint for survival of dehydration.</title>
        <authorList>
            <person name="Xiao L."/>
            <person name="Yang G."/>
            <person name="Zhang L."/>
            <person name="Yang X."/>
            <person name="Zhao S."/>
            <person name="Ji Z."/>
            <person name="Zhou Q."/>
            <person name="Hu M."/>
            <person name="Wang Y."/>
            <person name="Chen M."/>
            <person name="Xu Y."/>
            <person name="Jin H."/>
            <person name="Xiao X."/>
            <person name="Hu G."/>
            <person name="Bao F."/>
            <person name="Hu Y."/>
            <person name="Wan P."/>
            <person name="Li L."/>
            <person name="Deng X."/>
            <person name="Kuang T."/>
            <person name="Xiang C."/>
            <person name="Zhu J.K."/>
            <person name="Oliver M.J."/>
            <person name="He Y."/>
        </authorList>
    </citation>
    <scope>NUCLEOTIDE SEQUENCE [LARGE SCALE GENOMIC DNA]</scope>
    <source>
        <strain evidence="6">cv. XS01</strain>
    </source>
</reference>
<protein>
    <submittedName>
        <fullName evidence="5">SET domain-containing protein</fullName>
    </submittedName>
</protein>
<evidence type="ECO:0000313" key="5">
    <source>
        <dbReference type="EMBL" id="KZV32148.1"/>
    </source>
</evidence>
<dbReference type="InterPro" id="IPR046341">
    <property type="entry name" value="SET_dom_sf"/>
</dbReference>
<feature type="domain" description="SET" evidence="4">
    <location>
        <begin position="219"/>
        <end position="437"/>
    </location>
</feature>
<accession>A0A2Z7BJ39</accession>
<dbReference type="GO" id="GO:0016279">
    <property type="term" value="F:protein-lysine N-methyltransferase activity"/>
    <property type="evidence" value="ECO:0007669"/>
    <property type="project" value="TreeGrafter"/>
</dbReference>
<evidence type="ECO:0000256" key="3">
    <source>
        <dbReference type="ARBA" id="ARBA00022691"/>
    </source>
</evidence>
<dbReference type="Gene3D" id="3.90.1420.10">
    <property type="entry name" value="Rubisco LSMT, substrate-binding domain"/>
    <property type="match status" value="1"/>
</dbReference>
<evidence type="ECO:0000256" key="2">
    <source>
        <dbReference type="ARBA" id="ARBA00022679"/>
    </source>
</evidence>
<dbReference type="InterPro" id="IPR050600">
    <property type="entry name" value="SETD3_SETD6_MTase"/>
</dbReference>
<keyword evidence="3" id="KW-0949">S-adenosyl-L-methionine</keyword>
<keyword evidence="2" id="KW-0808">Transferase</keyword>
<dbReference type="CDD" id="cd10527">
    <property type="entry name" value="SET_LSMT"/>
    <property type="match status" value="1"/>
</dbReference>
<dbReference type="EMBL" id="KV006925">
    <property type="protein sequence ID" value="KZV32148.1"/>
    <property type="molecule type" value="Genomic_DNA"/>
</dbReference>
<dbReference type="FunFam" id="3.90.1410.10:FF:000011">
    <property type="entry name" value="Transcription factor, E2F and DP-related"/>
    <property type="match status" value="1"/>
</dbReference>
<name>A0A2Z7BJ39_9LAMI</name>
<keyword evidence="6" id="KW-1185">Reference proteome</keyword>
<dbReference type="PROSITE" id="PS50280">
    <property type="entry name" value="SET"/>
    <property type="match status" value="1"/>
</dbReference>
<dbReference type="InterPro" id="IPR036464">
    <property type="entry name" value="Rubisco_LSMT_subst-bd_sf"/>
</dbReference>
<dbReference type="InterPro" id="IPR001214">
    <property type="entry name" value="SET_dom"/>
</dbReference>
<evidence type="ECO:0000256" key="1">
    <source>
        <dbReference type="ARBA" id="ARBA00022603"/>
    </source>
</evidence>
<dbReference type="PANTHER" id="PTHR13271">
    <property type="entry name" value="UNCHARACTERIZED PUTATIVE METHYLTRANSFERASE"/>
    <property type="match status" value="1"/>
</dbReference>
<dbReference type="SUPFAM" id="SSF82199">
    <property type="entry name" value="SET domain"/>
    <property type="match status" value="1"/>
</dbReference>
<evidence type="ECO:0000259" key="4">
    <source>
        <dbReference type="PROSITE" id="PS50280"/>
    </source>
</evidence>